<evidence type="ECO:0000313" key="2">
    <source>
        <dbReference type="Proteomes" id="UP000075881"/>
    </source>
</evidence>
<sequence>MTSAGTPRFALRLKQLSLPDLDKCCAFGSCDRSSTDCSALAVAPADDTPQCGQKSQELAVQLKYLPDDGVPAMVGGGIAFRAADSRCICTLFLVAYRNFLTSSASLKVAIGGACSAPYSGVTSRSSYSESGVCWRIRYRSVGL</sequence>
<reference evidence="1" key="2">
    <citation type="submission" date="2020-05" db="UniProtKB">
        <authorList>
            <consortium name="EnsemblMetazoa"/>
        </authorList>
    </citation>
    <scope>IDENTIFICATION</scope>
    <source>
        <strain evidence="1">ACHKN1017</strain>
    </source>
</reference>
<proteinExistence type="predicted"/>
<evidence type="ECO:0000313" key="1">
    <source>
        <dbReference type="EnsemblMetazoa" id="ACHR014344-PA"/>
    </source>
</evidence>
<organism evidence="1 2">
    <name type="scientific">Anopheles christyi</name>
    <dbReference type="NCBI Taxonomy" id="43041"/>
    <lineage>
        <taxon>Eukaryota</taxon>
        <taxon>Metazoa</taxon>
        <taxon>Ecdysozoa</taxon>
        <taxon>Arthropoda</taxon>
        <taxon>Hexapoda</taxon>
        <taxon>Insecta</taxon>
        <taxon>Pterygota</taxon>
        <taxon>Neoptera</taxon>
        <taxon>Endopterygota</taxon>
        <taxon>Diptera</taxon>
        <taxon>Nematocera</taxon>
        <taxon>Culicoidea</taxon>
        <taxon>Culicidae</taxon>
        <taxon>Anophelinae</taxon>
        <taxon>Anopheles</taxon>
    </lineage>
</organism>
<accession>A0A182KIT4</accession>
<keyword evidence="2" id="KW-1185">Reference proteome</keyword>
<name>A0A182KIT4_9DIPT</name>
<reference evidence="2" key="1">
    <citation type="submission" date="2013-03" db="EMBL/GenBank/DDBJ databases">
        <title>The Genome Sequence of Anopheles christyi ACHKN1017.</title>
        <authorList>
            <consortium name="The Broad Institute Genomics Platform"/>
            <person name="Neafsey D.E."/>
            <person name="Besansky N."/>
            <person name="Walker B."/>
            <person name="Young S.K."/>
            <person name="Zeng Q."/>
            <person name="Gargeya S."/>
            <person name="Fitzgerald M."/>
            <person name="Haas B."/>
            <person name="Abouelleil A."/>
            <person name="Allen A.W."/>
            <person name="Alvarado L."/>
            <person name="Arachchi H.M."/>
            <person name="Berlin A.M."/>
            <person name="Chapman S.B."/>
            <person name="Gainer-Dewar J."/>
            <person name="Goldberg J."/>
            <person name="Griggs A."/>
            <person name="Gujja S."/>
            <person name="Hansen M."/>
            <person name="Howarth C."/>
            <person name="Imamovic A."/>
            <person name="Ireland A."/>
            <person name="Larimer J."/>
            <person name="McCowan C."/>
            <person name="Murphy C."/>
            <person name="Pearson M."/>
            <person name="Poon T.W."/>
            <person name="Priest M."/>
            <person name="Roberts A."/>
            <person name="Saif S."/>
            <person name="Shea T."/>
            <person name="Sisk P."/>
            <person name="Sykes S."/>
            <person name="Wortman J."/>
            <person name="Nusbaum C."/>
            <person name="Birren B."/>
        </authorList>
    </citation>
    <scope>NUCLEOTIDE SEQUENCE [LARGE SCALE GENOMIC DNA]</scope>
    <source>
        <strain evidence="2">ACHKN1017</strain>
    </source>
</reference>
<dbReference type="AlphaFoldDB" id="A0A182KIT4"/>
<dbReference type="VEuPathDB" id="VectorBase:ACHR014344"/>
<protein>
    <submittedName>
        <fullName evidence="1">Uncharacterized protein</fullName>
    </submittedName>
</protein>
<dbReference type="Proteomes" id="UP000075881">
    <property type="component" value="Unassembled WGS sequence"/>
</dbReference>
<dbReference type="EnsemblMetazoa" id="ACHR014344-RA">
    <property type="protein sequence ID" value="ACHR014344-PA"/>
    <property type="gene ID" value="ACHR014344"/>
</dbReference>